<comment type="caution">
    <text evidence="2">The sequence shown here is derived from an EMBL/GenBank/DDBJ whole genome shotgun (WGS) entry which is preliminary data.</text>
</comment>
<proteinExistence type="predicted"/>
<evidence type="ECO:0000313" key="3">
    <source>
        <dbReference type="Proteomes" id="UP000283090"/>
    </source>
</evidence>
<sequence length="260" mass="28949">MPPKSLGFGLCFRNAGIILLSIFFLVAQASSNNSPTLAPAGQKSVALFVRLLNKEKFTPNRYTTKNVGALNYAGVYVSWSQSETMSHPLRGYSDLQINQRVLQKTSTFQYDTCNQILQFNLPYPKTEAHWLSFDAANIHKSITPFTLTTLFTSAARIQHHMDVRSWNPLLSIGMEYVSFVDLDVNLKTDKGSVEITKPVKDMVNDAPLKVCIKNISLPAWFGLYITTAVNTTSITNRDDEAVTCSSADLYLDYGSDGNQQ</sequence>
<keyword evidence="3" id="KW-1185">Reference proteome</keyword>
<dbReference type="GeneID" id="93590137"/>
<organism evidence="2 3">
    <name type="scientific">Arthrobotrys flagrans</name>
    <name type="common">Nematode-trapping fungus</name>
    <name type="synonym">Trichothecium flagrans</name>
    <dbReference type="NCBI Taxonomy" id="97331"/>
    <lineage>
        <taxon>Eukaryota</taxon>
        <taxon>Fungi</taxon>
        <taxon>Dikarya</taxon>
        <taxon>Ascomycota</taxon>
        <taxon>Pezizomycotina</taxon>
        <taxon>Orbiliomycetes</taxon>
        <taxon>Orbiliales</taxon>
        <taxon>Orbiliaceae</taxon>
        <taxon>Arthrobotrys</taxon>
    </lineage>
</organism>
<dbReference type="EMBL" id="SAEB01000009">
    <property type="protein sequence ID" value="RVD83440.1"/>
    <property type="molecule type" value="Genomic_DNA"/>
</dbReference>
<reference evidence="2 3" key="1">
    <citation type="submission" date="2019-01" db="EMBL/GenBank/DDBJ databases">
        <title>Intercellular communication is required for trap formation in the nematode-trapping fungus Duddingtonia flagrans.</title>
        <authorList>
            <person name="Youssar L."/>
            <person name="Wernet V."/>
            <person name="Hensel N."/>
            <person name="Hildebrandt H.-G."/>
            <person name="Fischer R."/>
        </authorList>
    </citation>
    <scope>NUCLEOTIDE SEQUENCE [LARGE SCALE GENOMIC DNA]</scope>
    <source>
        <strain evidence="2 3">CBS H-5679</strain>
    </source>
</reference>
<dbReference type="VEuPathDB" id="FungiDB:DFL_007826"/>
<dbReference type="Proteomes" id="UP000283090">
    <property type="component" value="Unassembled WGS sequence"/>
</dbReference>
<dbReference type="OrthoDB" id="5329178at2759"/>
<dbReference type="RefSeq" id="XP_067488984.1">
    <property type="nucleotide sequence ID" value="XM_067637470.1"/>
</dbReference>
<keyword evidence="1" id="KW-0732">Signal</keyword>
<evidence type="ECO:0000313" key="2">
    <source>
        <dbReference type="EMBL" id="RVD83440.1"/>
    </source>
</evidence>
<dbReference type="AlphaFoldDB" id="A0A436ZWV8"/>
<feature type="chain" id="PRO_5019549335" evidence="1">
    <location>
        <begin position="32"/>
        <end position="260"/>
    </location>
</feature>
<feature type="signal peptide" evidence="1">
    <location>
        <begin position="1"/>
        <end position="31"/>
    </location>
</feature>
<accession>A0A436ZWV8</accession>
<evidence type="ECO:0000256" key="1">
    <source>
        <dbReference type="SAM" id="SignalP"/>
    </source>
</evidence>
<name>A0A436ZWV8_ARTFL</name>
<protein>
    <submittedName>
        <fullName evidence="2">Uncharacterized protein</fullName>
    </submittedName>
</protein>
<gene>
    <name evidence="2" type="ORF">DFL_007826</name>
</gene>